<accession>A0A0F5K2J0</accession>
<evidence type="ECO:0000256" key="8">
    <source>
        <dbReference type="ARBA" id="ARBA00022912"/>
    </source>
</evidence>
<evidence type="ECO:0000256" key="5">
    <source>
        <dbReference type="ARBA" id="ARBA00022500"/>
    </source>
</evidence>
<dbReference type="AlphaFoldDB" id="A0A0F5K2J0"/>
<evidence type="ECO:0000256" key="2">
    <source>
        <dbReference type="ARBA" id="ARBA00005908"/>
    </source>
</evidence>
<dbReference type="GO" id="GO:0004721">
    <property type="term" value="F:phosphoprotein phosphatase activity"/>
    <property type="evidence" value="ECO:0007669"/>
    <property type="project" value="UniProtKB-KW"/>
</dbReference>
<name>A0A0F5K2J0_9BURK</name>
<reference evidence="12 13" key="1">
    <citation type="submission" date="2015-03" db="EMBL/GenBank/DDBJ databases">
        <title>Draft Genome Sequence of Burkholderia andropogonis type strain ICMP2807, isolated from Sorghum bicolor.</title>
        <authorList>
            <person name="Lopes-Santos L."/>
            <person name="Castro D.B."/>
            <person name="Ottoboni L.M."/>
            <person name="Park D."/>
            <person name="Weirc B.S."/>
            <person name="Destefano S.A."/>
        </authorList>
    </citation>
    <scope>NUCLEOTIDE SEQUENCE [LARGE SCALE GENOMIC DNA]</scope>
    <source>
        <strain evidence="12 13">ICMP2807</strain>
    </source>
</reference>
<sequence length="209" mass="23348">MTARIGQLMRMLRDSMRELGLDKQVEQAAEVIPDARDRLTYIAAMTEQAAERALNATDVAMPLADKLNKEANALDGRWQKWYDAPQDIDASRALVTETRTFLQTTSSQSATINAQLLEIMMAQDFQDLTGQVIKKVMDVVHHIEQQLLGVLLENISPERRAELIKIVSGVKTEDKEPSLLNGPQINTEGRTDIVTDQGQVDDLLTELGF</sequence>
<evidence type="ECO:0000256" key="11">
    <source>
        <dbReference type="PIRSR" id="PIRSR002884-1"/>
    </source>
</evidence>
<dbReference type="STRING" id="28092.WM40_06675"/>
<dbReference type="EC" id="3.1.3.-" evidence="10"/>
<evidence type="ECO:0000256" key="9">
    <source>
        <dbReference type="ARBA" id="ARBA00029599"/>
    </source>
</evidence>
<keyword evidence="4 10" id="KW-0963">Cytoplasm</keyword>
<proteinExistence type="inferred from homology"/>
<dbReference type="EMBL" id="LAQU01000005">
    <property type="protein sequence ID" value="KKB64313.1"/>
    <property type="molecule type" value="Genomic_DNA"/>
</dbReference>
<dbReference type="InterPro" id="IPR007439">
    <property type="entry name" value="Chemotax_Pase_CheZ"/>
</dbReference>
<dbReference type="PANTHER" id="PTHR43693">
    <property type="entry name" value="PROTEIN PHOSPHATASE CHEZ"/>
    <property type="match status" value="1"/>
</dbReference>
<dbReference type="GO" id="GO:0006935">
    <property type="term" value="P:chemotaxis"/>
    <property type="evidence" value="ECO:0007669"/>
    <property type="project" value="UniProtKB-KW"/>
</dbReference>
<dbReference type="PATRIC" id="fig|28092.6.peg.1583"/>
<dbReference type="Gene3D" id="1.10.287.500">
    <property type="entry name" value="Helix hairpin bin"/>
    <property type="match status" value="1"/>
</dbReference>
<comment type="caution">
    <text evidence="12">The sequence shown here is derived from an EMBL/GenBank/DDBJ whole genome shotgun (WGS) entry which is preliminary data.</text>
</comment>
<dbReference type="GO" id="GO:0050920">
    <property type="term" value="P:regulation of chemotaxis"/>
    <property type="evidence" value="ECO:0007669"/>
    <property type="project" value="InterPro"/>
</dbReference>
<keyword evidence="5 10" id="KW-0145">Chemotaxis</keyword>
<dbReference type="PIRSF" id="PIRSF002884">
    <property type="entry name" value="CheZ"/>
    <property type="match status" value="1"/>
</dbReference>
<comment type="subcellular location">
    <subcellularLocation>
        <location evidence="1 10">Cytoplasm</location>
    </subcellularLocation>
</comment>
<comment type="similarity">
    <text evidence="2 10">Belongs to the CheZ family.</text>
</comment>
<dbReference type="GO" id="GO:0009288">
    <property type="term" value="C:bacterial-type flagellum"/>
    <property type="evidence" value="ECO:0007669"/>
    <property type="project" value="InterPro"/>
</dbReference>
<evidence type="ECO:0000256" key="6">
    <source>
        <dbReference type="ARBA" id="ARBA00022779"/>
    </source>
</evidence>
<feature type="site" description="Enhances dephosphorylation of CheY-P" evidence="11">
    <location>
        <position position="131"/>
    </location>
</feature>
<gene>
    <name evidence="12" type="ORF">WM40_06675</name>
</gene>
<dbReference type="Proteomes" id="UP000033618">
    <property type="component" value="Unassembled WGS sequence"/>
</dbReference>
<dbReference type="PANTHER" id="PTHR43693:SF1">
    <property type="entry name" value="PROTEIN PHOSPHATASE CHEZ"/>
    <property type="match status" value="1"/>
</dbReference>
<evidence type="ECO:0000256" key="4">
    <source>
        <dbReference type="ARBA" id="ARBA00022490"/>
    </source>
</evidence>
<dbReference type="Pfam" id="PF04344">
    <property type="entry name" value="CheZ"/>
    <property type="match status" value="1"/>
</dbReference>
<dbReference type="InterPro" id="IPR050992">
    <property type="entry name" value="CheZ_family_phosphatases"/>
</dbReference>
<dbReference type="SUPFAM" id="SSF75708">
    <property type="entry name" value="Chemotaxis phosphatase CheZ"/>
    <property type="match status" value="1"/>
</dbReference>
<comment type="function">
    <text evidence="10">Plays an important role in bacterial chemotaxis signal transduction pathway by accelerating the dephosphorylation of phosphorylated CheY (CheY-P).</text>
</comment>
<comment type="subunit">
    <text evidence="10">Homodimer.</text>
</comment>
<dbReference type="NCBIfam" id="NF008368">
    <property type="entry name" value="PRK11166.1"/>
    <property type="match status" value="1"/>
</dbReference>
<evidence type="ECO:0000256" key="7">
    <source>
        <dbReference type="ARBA" id="ARBA00022801"/>
    </source>
</evidence>
<evidence type="ECO:0000256" key="10">
    <source>
        <dbReference type="PIRNR" id="PIRNR002884"/>
    </source>
</evidence>
<evidence type="ECO:0000313" key="13">
    <source>
        <dbReference type="Proteomes" id="UP000033618"/>
    </source>
</evidence>
<protein>
    <recommendedName>
        <fullName evidence="3 10">Protein phosphatase CheZ</fullName>
        <ecNumber evidence="10">3.1.3.-</ecNumber>
    </recommendedName>
    <alternativeName>
        <fullName evidence="9 10">Chemotaxis protein CheZ</fullName>
    </alternativeName>
</protein>
<evidence type="ECO:0000313" key="12">
    <source>
        <dbReference type="EMBL" id="KKB64313.1"/>
    </source>
</evidence>
<keyword evidence="6 10" id="KW-0283">Flagellar rotation</keyword>
<organism evidence="12 13">
    <name type="scientific">Robbsia andropogonis</name>
    <dbReference type="NCBI Taxonomy" id="28092"/>
    <lineage>
        <taxon>Bacteria</taxon>
        <taxon>Pseudomonadati</taxon>
        <taxon>Pseudomonadota</taxon>
        <taxon>Betaproteobacteria</taxon>
        <taxon>Burkholderiales</taxon>
        <taxon>Burkholderiaceae</taxon>
        <taxon>Robbsia</taxon>
    </lineage>
</organism>
<dbReference type="GO" id="GO:0097588">
    <property type="term" value="P:archaeal or bacterial-type flagellum-dependent cell motility"/>
    <property type="evidence" value="ECO:0007669"/>
    <property type="project" value="UniProtKB-KW"/>
</dbReference>
<keyword evidence="13" id="KW-1185">Reference proteome</keyword>
<evidence type="ECO:0000256" key="3">
    <source>
        <dbReference type="ARBA" id="ARBA00018484"/>
    </source>
</evidence>
<keyword evidence="7 10" id="KW-0378">Hydrolase</keyword>
<dbReference type="GO" id="GO:0005737">
    <property type="term" value="C:cytoplasm"/>
    <property type="evidence" value="ECO:0007669"/>
    <property type="project" value="UniProtKB-SubCell"/>
</dbReference>
<evidence type="ECO:0000256" key="1">
    <source>
        <dbReference type="ARBA" id="ARBA00004496"/>
    </source>
</evidence>
<keyword evidence="8 10" id="KW-0904">Protein phosphatase</keyword>